<evidence type="ECO:0000313" key="1">
    <source>
        <dbReference type="EMBL" id="BDI05595.1"/>
    </source>
</evidence>
<name>A0ABN6PQP7_9BURK</name>
<gene>
    <name evidence="1" type="ORF">CATMQ487_25650</name>
</gene>
<protein>
    <submittedName>
        <fullName evidence="1">Uncharacterized protein</fullName>
    </submittedName>
</protein>
<evidence type="ECO:0000313" key="2">
    <source>
        <dbReference type="Proteomes" id="UP001057498"/>
    </source>
</evidence>
<dbReference type="RefSeq" id="WP_251973609.1">
    <property type="nucleotide sequence ID" value="NZ_AP025730.1"/>
</dbReference>
<organism evidence="1 2">
    <name type="scientific">Sphaerotilus microaerophilus</name>
    <dbReference type="NCBI Taxonomy" id="2914710"/>
    <lineage>
        <taxon>Bacteria</taxon>
        <taxon>Pseudomonadati</taxon>
        <taxon>Pseudomonadota</taxon>
        <taxon>Betaproteobacteria</taxon>
        <taxon>Burkholderiales</taxon>
        <taxon>Sphaerotilaceae</taxon>
        <taxon>Sphaerotilus</taxon>
    </lineage>
</organism>
<keyword evidence="2" id="KW-1185">Reference proteome</keyword>
<sequence length="118" mass="13025">MLLHGKALFDTGAPAFRDADLIILLEDTSLADAPATLVARTVLRNTHWSGDPHETLPFTLDIPATAKHGCRYELRAHLDRLQTGQVSRGDFITTQSHPIDLAALPAQADVILRLHWLK</sequence>
<reference evidence="1" key="1">
    <citation type="submission" date="2022-04" db="EMBL/GenBank/DDBJ databases">
        <title>Whole genome sequence of Sphaerotilus sp. FB-5.</title>
        <authorList>
            <person name="Takeda M."/>
            <person name="Narihara S."/>
            <person name="Akimoto M."/>
            <person name="Akimoto R."/>
            <person name="Nishiyashiki S."/>
            <person name="Murakami T."/>
        </authorList>
    </citation>
    <scope>NUCLEOTIDE SEQUENCE</scope>
    <source>
        <strain evidence="1">FB-5</strain>
    </source>
</reference>
<accession>A0ABN6PQP7</accession>
<dbReference type="EMBL" id="AP025730">
    <property type="protein sequence ID" value="BDI05595.1"/>
    <property type="molecule type" value="Genomic_DNA"/>
</dbReference>
<proteinExistence type="predicted"/>
<dbReference type="Proteomes" id="UP001057498">
    <property type="component" value="Chromosome"/>
</dbReference>